<feature type="transmembrane region" description="Helical" evidence="6">
    <location>
        <begin position="286"/>
        <end position="307"/>
    </location>
</feature>
<dbReference type="GO" id="GO:0005886">
    <property type="term" value="C:plasma membrane"/>
    <property type="evidence" value="ECO:0007669"/>
    <property type="project" value="UniProtKB-SubCell"/>
</dbReference>
<keyword evidence="3 6" id="KW-0812">Transmembrane</keyword>
<evidence type="ECO:0000313" key="9">
    <source>
        <dbReference type="Proteomes" id="UP000000753"/>
    </source>
</evidence>
<keyword evidence="2" id="KW-1003">Cell membrane</keyword>
<feature type="transmembrane region" description="Helical" evidence="6">
    <location>
        <begin position="319"/>
        <end position="340"/>
    </location>
</feature>
<feature type="transmembrane region" description="Helical" evidence="6">
    <location>
        <begin position="177"/>
        <end position="200"/>
    </location>
</feature>
<evidence type="ECO:0000313" key="8">
    <source>
        <dbReference type="EMBL" id="ACJ27749.1"/>
    </source>
</evidence>
<comment type="subcellular location">
    <subcellularLocation>
        <location evidence="1">Cell membrane</location>
        <topology evidence="1">Multi-pass membrane protein</topology>
    </subcellularLocation>
</comment>
<dbReference type="EMBL" id="CP000472">
    <property type="protein sequence ID" value="ACJ27749.1"/>
    <property type="molecule type" value="Genomic_DNA"/>
</dbReference>
<dbReference type="STRING" id="225849.swp_0944"/>
<evidence type="ECO:0000256" key="4">
    <source>
        <dbReference type="ARBA" id="ARBA00022989"/>
    </source>
</evidence>
<proteinExistence type="predicted"/>
<evidence type="ECO:0000256" key="3">
    <source>
        <dbReference type="ARBA" id="ARBA00022692"/>
    </source>
</evidence>
<organism evidence="8 9">
    <name type="scientific">Shewanella piezotolerans (strain WP3 / JCM 13877)</name>
    <dbReference type="NCBI Taxonomy" id="225849"/>
    <lineage>
        <taxon>Bacteria</taxon>
        <taxon>Pseudomonadati</taxon>
        <taxon>Pseudomonadota</taxon>
        <taxon>Gammaproteobacteria</taxon>
        <taxon>Alteromonadales</taxon>
        <taxon>Shewanellaceae</taxon>
        <taxon>Shewanella</taxon>
    </lineage>
</organism>
<dbReference type="eggNOG" id="COG1757">
    <property type="taxonomic scope" value="Bacteria"/>
</dbReference>
<dbReference type="AlphaFoldDB" id="B8CK46"/>
<feature type="transmembrane region" description="Helical" evidence="6">
    <location>
        <begin position="220"/>
        <end position="244"/>
    </location>
</feature>
<evidence type="ECO:0000256" key="5">
    <source>
        <dbReference type="ARBA" id="ARBA00023136"/>
    </source>
</evidence>
<gene>
    <name evidence="8" type="ordered locus">swp_0944</name>
</gene>
<dbReference type="RefSeq" id="WP_020911127.1">
    <property type="nucleotide sequence ID" value="NC_011566.1"/>
</dbReference>
<evidence type="ECO:0000256" key="6">
    <source>
        <dbReference type="SAM" id="Phobius"/>
    </source>
</evidence>
<keyword evidence="9" id="KW-1185">Reference proteome</keyword>
<name>B8CK46_SHEPW</name>
<evidence type="ECO:0000259" key="7">
    <source>
        <dbReference type="Pfam" id="PF03553"/>
    </source>
</evidence>
<dbReference type="Proteomes" id="UP000000753">
    <property type="component" value="Chromosome"/>
</dbReference>
<feature type="transmembrane region" description="Helical" evidence="6">
    <location>
        <begin position="394"/>
        <end position="415"/>
    </location>
</feature>
<evidence type="ECO:0000256" key="1">
    <source>
        <dbReference type="ARBA" id="ARBA00004651"/>
    </source>
</evidence>
<dbReference type="PANTHER" id="PTHR43478:SF1">
    <property type="entry name" value="NA+_H+ ANTIPORTER NHAC-LIKE C-TERMINAL DOMAIN-CONTAINING PROTEIN"/>
    <property type="match status" value="1"/>
</dbReference>
<dbReference type="Pfam" id="PF03553">
    <property type="entry name" value="Na_H_antiporter"/>
    <property type="match status" value="1"/>
</dbReference>
<accession>B8CK46</accession>
<dbReference type="KEGG" id="swp:swp_0944"/>
<reference evidence="8 9" key="1">
    <citation type="journal article" date="2008" name="PLoS ONE">
        <title>Environmental adaptation: genomic analysis of the piezotolerant and psychrotolerant deep-sea iron reducing bacterium Shewanella piezotolerans WP3.</title>
        <authorList>
            <person name="Wang F."/>
            <person name="Wang J."/>
            <person name="Jian H."/>
            <person name="Zhang B."/>
            <person name="Li S."/>
            <person name="Wang F."/>
            <person name="Zeng X."/>
            <person name="Gao L."/>
            <person name="Bartlett D.H."/>
            <person name="Yu J."/>
            <person name="Hu S."/>
            <person name="Xiao X."/>
        </authorList>
    </citation>
    <scope>NUCLEOTIDE SEQUENCE [LARGE SCALE GENOMIC DNA]</scope>
    <source>
        <strain evidence="9">WP3 / JCM 13877</strain>
    </source>
</reference>
<sequence length="554" mass="59161">MDMKRWISIIMLLIFSATIVHFSPPSTTQESSSVVSVLPPAIAIAAAFILRQVIISLFLGIWFGAWVIAGKDLSSLFIGLIDVPQKYVLNVMQDTGHISIILITLFIGGMVGVISSNGGLIGLVEHIKKWADNRRSVQLSTVFMGFIIFFDDYANSLIVGNTMRPLTDKMKVSRAKLAYLVDATAAPLASIALVSIWIGYEVGLIGDAINSIDALNEPYIIFLNSIAYSFYPILTLLFVVFIAYTGKDFGPMLAAEKRAVSGENATDTSEVFATETQPLQSSSLNALLPIFILICTVILGICLTGKGETITEILASADSLTALLLGGFLASMAAIIMTVCQSIQSLENTINAWVSGLSRVISALVILVLSWTLAEITEALHTAHYLTGVIGDGIYPAIFPAIIFILAGVISLGTGTSWGTMGILMPLVVPVSWSLVSTSNGTVNPSDMHIIYSSISCVLAGAVWGDHCSPISDTTILSSMASQCNHIDHVRTQMPYALVVGAVALLASIASGFGLPWWVALIVAVVLLWFGLNQFGQSCQASPTRTQTSSLDII</sequence>
<evidence type="ECO:0000256" key="2">
    <source>
        <dbReference type="ARBA" id="ARBA00022475"/>
    </source>
</evidence>
<keyword evidence="4 6" id="KW-1133">Transmembrane helix</keyword>
<protein>
    <submittedName>
        <fullName evidence="8">Na+/H+ antiporter NhaC</fullName>
    </submittedName>
</protein>
<feature type="transmembrane region" description="Helical" evidence="6">
    <location>
        <begin position="494"/>
        <end position="511"/>
    </location>
</feature>
<feature type="transmembrane region" description="Helical" evidence="6">
    <location>
        <begin position="352"/>
        <end position="374"/>
    </location>
</feature>
<dbReference type="OrthoDB" id="9762978at2"/>
<feature type="transmembrane region" description="Helical" evidence="6">
    <location>
        <begin position="517"/>
        <end position="535"/>
    </location>
</feature>
<feature type="domain" description="Na+/H+ antiporter NhaC-like C-terminal" evidence="7">
    <location>
        <begin position="192"/>
        <end position="512"/>
    </location>
</feature>
<keyword evidence="5 6" id="KW-0472">Membrane</keyword>
<feature type="transmembrane region" description="Helical" evidence="6">
    <location>
        <begin position="98"/>
        <end position="124"/>
    </location>
</feature>
<dbReference type="PANTHER" id="PTHR43478">
    <property type="entry name" value="NA+/H+ ANTIPORTER-RELATED"/>
    <property type="match status" value="1"/>
</dbReference>
<dbReference type="InterPro" id="IPR018461">
    <property type="entry name" value="Na/H_Antiport_NhaC-like_C"/>
</dbReference>
<dbReference type="HOGENOM" id="CLU_018751_2_0_6"/>